<dbReference type="Proteomes" id="UP001207337">
    <property type="component" value="Unassembled WGS sequence"/>
</dbReference>
<keyword evidence="2" id="KW-1185">Reference proteome</keyword>
<proteinExistence type="predicted"/>
<accession>A0ABT3PVF8</accession>
<gene>
    <name evidence="1" type="ORF">LQ318_02810</name>
</gene>
<evidence type="ECO:0000313" key="2">
    <source>
        <dbReference type="Proteomes" id="UP001207337"/>
    </source>
</evidence>
<comment type="caution">
    <text evidence="1">The sequence shown here is derived from an EMBL/GenBank/DDBJ whole genome shotgun (WGS) entry which is preliminary data.</text>
</comment>
<organism evidence="1 2">
    <name type="scientific">Fodinibius salicampi</name>
    <dbReference type="NCBI Taxonomy" id="1920655"/>
    <lineage>
        <taxon>Bacteria</taxon>
        <taxon>Pseudomonadati</taxon>
        <taxon>Balneolota</taxon>
        <taxon>Balneolia</taxon>
        <taxon>Balneolales</taxon>
        <taxon>Balneolaceae</taxon>
        <taxon>Fodinibius</taxon>
    </lineage>
</organism>
<protein>
    <submittedName>
        <fullName evidence="1">Uncharacterized protein</fullName>
    </submittedName>
</protein>
<reference evidence="1 2" key="1">
    <citation type="submission" date="2021-11" db="EMBL/GenBank/DDBJ databases">
        <title>Aliifidinibius sp. nov., a new bacterium isolated from saline soil.</title>
        <authorList>
            <person name="Galisteo C."/>
            <person name="De La Haba R."/>
            <person name="Sanchez-Porro C."/>
            <person name="Ventosa A."/>
        </authorList>
    </citation>
    <scope>NUCLEOTIDE SEQUENCE [LARGE SCALE GENOMIC DNA]</scope>
    <source>
        <strain evidence="1 2">KACC 190600</strain>
    </source>
</reference>
<dbReference type="RefSeq" id="WP_265787344.1">
    <property type="nucleotide sequence ID" value="NZ_BAABRS010000001.1"/>
</dbReference>
<dbReference type="EMBL" id="JAJNDC010000001">
    <property type="protein sequence ID" value="MCW9711825.1"/>
    <property type="molecule type" value="Genomic_DNA"/>
</dbReference>
<sequence length="117" mass="13382">MKGSIKSKHGKLAFQFASAITNGNFSEAYRLLSEEQQNELNPERLEKAFEKMIEYGKGPVHHIELMKEMTEWPSKEAKDVGWAYVAMVGDGFSEAVSVVVSEENKKYKIREIEWGRP</sequence>
<evidence type="ECO:0000313" key="1">
    <source>
        <dbReference type="EMBL" id="MCW9711825.1"/>
    </source>
</evidence>
<name>A0ABT3PVF8_9BACT</name>